<dbReference type="AlphaFoldDB" id="A0A8K0GL55"/>
<sequence length="148" mass="16600">MDLRSTDIALEEALASIKGDDFQDIRFIYAGPPESSILTDEDSGHEKGGLIDNLFGRQLVVSASFEKMDNLKPVTEVDLETSLANDKTILAEKKKKKIKYLHFTNCGDPLILKEDIWIFLAILILSGCNTVSTERNYWDSKGDSQRTD</sequence>
<organism evidence="1 2">
    <name type="scientific">Ignelater luminosus</name>
    <name type="common">Cucubano</name>
    <name type="synonym">Pyrophorus luminosus</name>
    <dbReference type="NCBI Taxonomy" id="2038154"/>
    <lineage>
        <taxon>Eukaryota</taxon>
        <taxon>Metazoa</taxon>
        <taxon>Ecdysozoa</taxon>
        <taxon>Arthropoda</taxon>
        <taxon>Hexapoda</taxon>
        <taxon>Insecta</taxon>
        <taxon>Pterygota</taxon>
        <taxon>Neoptera</taxon>
        <taxon>Endopterygota</taxon>
        <taxon>Coleoptera</taxon>
        <taxon>Polyphaga</taxon>
        <taxon>Elateriformia</taxon>
        <taxon>Elateroidea</taxon>
        <taxon>Elateridae</taxon>
        <taxon>Agrypninae</taxon>
        <taxon>Pyrophorini</taxon>
        <taxon>Ignelater</taxon>
    </lineage>
</organism>
<evidence type="ECO:0000313" key="2">
    <source>
        <dbReference type="Proteomes" id="UP000801492"/>
    </source>
</evidence>
<dbReference type="OrthoDB" id="8197645at2759"/>
<gene>
    <name evidence="1" type="ORF">ILUMI_02678</name>
</gene>
<dbReference type="EMBL" id="VTPC01001012">
    <property type="protein sequence ID" value="KAF2903511.1"/>
    <property type="molecule type" value="Genomic_DNA"/>
</dbReference>
<evidence type="ECO:0008006" key="3">
    <source>
        <dbReference type="Google" id="ProtNLM"/>
    </source>
</evidence>
<name>A0A8K0GL55_IGNLU</name>
<proteinExistence type="predicted"/>
<comment type="caution">
    <text evidence="1">The sequence shown here is derived from an EMBL/GenBank/DDBJ whole genome shotgun (WGS) entry which is preliminary data.</text>
</comment>
<protein>
    <recommendedName>
        <fullName evidence="3">PiggyBac transposable element-derived protein domain-containing protein</fullName>
    </recommendedName>
</protein>
<reference evidence="1" key="1">
    <citation type="submission" date="2019-08" db="EMBL/GenBank/DDBJ databases">
        <title>The genome of the North American firefly Photinus pyralis.</title>
        <authorList>
            <consortium name="Photinus pyralis genome working group"/>
            <person name="Fallon T.R."/>
            <person name="Sander Lower S.E."/>
            <person name="Weng J.-K."/>
        </authorList>
    </citation>
    <scope>NUCLEOTIDE SEQUENCE</scope>
    <source>
        <strain evidence="1">TRF0915ILg1</strain>
        <tissue evidence="1">Whole body</tissue>
    </source>
</reference>
<keyword evidence="2" id="KW-1185">Reference proteome</keyword>
<evidence type="ECO:0000313" key="1">
    <source>
        <dbReference type="EMBL" id="KAF2903511.1"/>
    </source>
</evidence>
<dbReference type="Proteomes" id="UP000801492">
    <property type="component" value="Unassembled WGS sequence"/>
</dbReference>
<accession>A0A8K0GL55</accession>